<dbReference type="GO" id="GO:0022857">
    <property type="term" value="F:transmembrane transporter activity"/>
    <property type="evidence" value="ECO:0007669"/>
    <property type="project" value="InterPro"/>
</dbReference>
<evidence type="ECO:0000256" key="3">
    <source>
        <dbReference type="ARBA" id="ARBA00022692"/>
    </source>
</evidence>
<feature type="transmembrane region" description="Helical" evidence="6">
    <location>
        <begin position="289"/>
        <end position="314"/>
    </location>
</feature>
<evidence type="ECO:0000313" key="7">
    <source>
        <dbReference type="EMBL" id="QIB70375.1"/>
    </source>
</evidence>
<keyword evidence="3 6" id="KW-0812">Transmembrane</keyword>
<dbReference type="AlphaFoldDB" id="A0A858BZ13"/>
<gene>
    <name evidence="7" type="ORF">Ami103574_14225</name>
</gene>
<reference evidence="7 8" key="1">
    <citation type="submission" date="2020-02" db="EMBL/GenBank/DDBJ databases">
        <authorList>
            <person name="Kim Y.B."/>
            <person name="Roh S.W."/>
        </authorList>
    </citation>
    <scope>NUCLEOTIDE SEQUENCE [LARGE SCALE GENOMIC DNA]</scope>
    <source>
        <strain evidence="7 8">DSM 103574</strain>
    </source>
</reference>
<feature type="transmembrane region" description="Helical" evidence="6">
    <location>
        <begin position="204"/>
        <end position="226"/>
    </location>
</feature>
<sequence length="458" mass="48524">MSSENLNHSDNKVELKKEIGLAAAISIVVGNMIGSGIYMTPQTLASASNPKSTMIAWVITSIGSIIVALVFARLGEKYPATGGPVFYARKSFGSFAAFLIAWTYWIGAWICDAAVITGFLSYLSFFVPVLRESKLLAFGASTLTLWFFTWINIKGSKQVGIVGLITTVCKIIPLIIFIIIAALHFDSANFASASAPELEGANTISVAVGITLWAFLGLDSASVAAGDIKNPQKNVKRATLLGIVGTAIIYMGINVFAMGAISQTQLANSTAPLAEVINIATGSAWGGGFVAMGAIIATLGATSGWILITGRIALSAGQENLFPKVFSKISPKTHTPVNALVISAVAANILLILNAAGSLRSAYNFMVLIGTLAFLPAYAFSAAGEIILLAKRSSQFNLFIFVKSSSMSLLAFAYTLYAIYGIGANAVMWGFILMLAGIPFFVYMRMQNKEINSLEEPL</sequence>
<feature type="transmembrane region" description="Helical" evidence="6">
    <location>
        <begin position="335"/>
        <end position="356"/>
    </location>
</feature>
<evidence type="ECO:0000313" key="8">
    <source>
        <dbReference type="Proteomes" id="UP000466848"/>
    </source>
</evidence>
<dbReference type="KEGG" id="abut:Ami103574_14225"/>
<dbReference type="PANTHER" id="PTHR42770">
    <property type="entry name" value="AMINO ACID TRANSPORTER-RELATED"/>
    <property type="match status" value="1"/>
</dbReference>
<evidence type="ECO:0000256" key="2">
    <source>
        <dbReference type="ARBA" id="ARBA00022475"/>
    </source>
</evidence>
<evidence type="ECO:0000256" key="4">
    <source>
        <dbReference type="ARBA" id="ARBA00022989"/>
    </source>
</evidence>
<dbReference type="InterPro" id="IPR050367">
    <property type="entry name" value="APC_superfamily"/>
</dbReference>
<feature type="transmembrane region" description="Helical" evidence="6">
    <location>
        <begin position="160"/>
        <end position="184"/>
    </location>
</feature>
<dbReference type="Pfam" id="PF13520">
    <property type="entry name" value="AA_permease_2"/>
    <property type="match status" value="1"/>
</dbReference>
<dbReference type="PANTHER" id="PTHR42770:SF18">
    <property type="entry name" value="ARGININE_AGMATINE ANTIPORTER"/>
    <property type="match status" value="1"/>
</dbReference>
<dbReference type="PIRSF" id="PIRSF006060">
    <property type="entry name" value="AA_transporter"/>
    <property type="match status" value="1"/>
</dbReference>
<dbReference type="RefSeq" id="WP_163067613.1">
    <property type="nucleotide sequence ID" value="NZ_CP048649.1"/>
</dbReference>
<dbReference type="GO" id="GO:0005886">
    <property type="term" value="C:plasma membrane"/>
    <property type="evidence" value="ECO:0007669"/>
    <property type="project" value="UniProtKB-SubCell"/>
</dbReference>
<protein>
    <submittedName>
        <fullName evidence="7">Amino acid permease</fullName>
    </submittedName>
</protein>
<feature type="transmembrane region" description="Helical" evidence="6">
    <location>
        <begin position="362"/>
        <end position="384"/>
    </location>
</feature>
<comment type="subcellular location">
    <subcellularLocation>
        <location evidence="1">Cell membrane</location>
        <topology evidence="1">Multi-pass membrane protein</topology>
    </subcellularLocation>
</comment>
<keyword evidence="2" id="KW-1003">Cell membrane</keyword>
<dbReference type="InterPro" id="IPR002293">
    <property type="entry name" value="AA/rel_permease1"/>
</dbReference>
<dbReference type="Proteomes" id="UP000466848">
    <property type="component" value="Chromosome"/>
</dbReference>
<feature type="transmembrane region" description="Helical" evidence="6">
    <location>
        <begin position="21"/>
        <end position="39"/>
    </location>
</feature>
<feature type="transmembrane region" description="Helical" evidence="6">
    <location>
        <begin position="135"/>
        <end position="153"/>
    </location>
</feature>
<keyword evidence="8" id="KW-1185">Reference proteome</keyword>
<name>A0A858BZ13_9FIRM</name>
<dbReference type="Gene3D" id="1.20.1740.10">
    <property type="entry name" value="Amino acid/polyamine transporter I"/>
    <property type="match status" value="1"/>
</dbReference>
<keyword evidence="5 6" id="KW-0472">Membrane</keyword>
<evidence type="ECO:0000256" key="1">
    <source>
        <dbReference type="ARBA" id="ARBA00004651"/>
    </source>
</evidence>
<feature type="transmembrane region" description="Helical" evidence="6">
    <location>
        <begin position="238"/>
        <end position="261"/>
    </location>
</feature>
<feature type="transmembrane region" description="Helical" evidence="6">
    <location>
        <begin position="54"/>
        <end position="74"/>
    </location>
</feature>
<feature type="transmembrane region" description="Helical" evidence="6">
    <location>
        <begin position="426"/>
        <end position="444"/>
    </location>
</feature>
<evidence type="ECO:0000256" key="6">
    <source>
        <dbReference type="SAM" id="Phobius"/>
    </source>
</evidence>
<accession>A0A858BZ13</accession>
<feature type="transmembrane region" description="Helical" evidence="6">
    <location>
        <begin position="396"/>
        <end position="420"/>
    </location>
</feature>
<feature type="transmembrane region" description="Helical" evidence="6">
    <location>
        <begin position="95"/>
        <end position="123"/>
    </location>
</feature>
<proteinExistence type="predicted"/>
<keyword evidence="4 6" id="KW-1133">Transmembrane helix</keyword>
<evidence type="ECO:0000256" key="5">
    <source>
        <dbReference type="ARBA" id="ARBA00023136"/>
    </source>
</evidence>
<dbReference type="EMBL" id="CP048649">
    <property type="protein sequence ID" value="QIB70375.1"/>
    <property type="molecule type" value="Genomic_DNA"/>
</dbReference>
<organism evidence="7 8">
    <name type="scientific">Aminipila butyrica</name>
    <dbReference type="NCBI Taxonomy" id="433296"/>
    <lineage>
        <taxon>Bacteria</taxon>
        <taxon>Bacillati</taxon>
        <taxon>Bacillota</taxon>
        <taxon>Clostridia</taxon>
        <taxon>Peptostreptococcales</taxon>
        <taxon>Anaerovoracaceae</taxon>
        <taxon>Aminipila</taxon>
    </lineage>
</organism>